<protein>
    <submittedName>
        <fullName evidence="2">Uncharacterized protein</fullName>
    </submittedName>
</protein>
<comment type="caution">
    <text evidence="2">The sequence shown here is derived from an EMBL/GenBank/DDBJ whole genome shotgun (WGS) entry which is preliminary data.</text>
</comment>
<dbReference type="PANTHER" id="PTHR21937">
    <property type="entry name" value="CCDC66 DOMAIN-CONTAINING PROTEIN"/>
    <property type="match status" value="1"/>
</dbReference>
<feature type="coiled-coil region" evidence="1">
    <location>
        <begin position="12"/>
        <end position="63"/>
    </location>
</feature>
<keyword evidence="3" id="KW-1185">Reference proteome</keyword>
<sequence length="105" mass="12385">MEESERIEYLFMKEENRIYEEEQRKRREEEVTLQVAEKARLQAEQLAREMALLQQQLDVKRCLLLEAAGLEKTQCISRPWIYSYFTLLQLLGDNPTTAETTTSGL</sequence>
<dbReference type="PANTHER" id="PTHR21937:SF5">
    <property type="entry name" value="GENE 973-RELATED"/>
    <property type="match status" value="1"/>
</dbReference>
<dbReference type="EMBL" id="JAUZQC010000013">
    <property type="protein sequence ID" value="KAK5860788.1"/>
    <property type="molecule type" value="Genomic_DNA"/>
</dbReference>
<reference evidence="2 3" key="2">
    <citation type="journal article" date="2023" name="Mol. Biol. Evol.">
        <title>Genomics of Secondarily Temperate Adaptation in the Only Non-Antarctic Icefish.</title>
        <authorList>
            <person name="Rivera-Colon A.G."/>
            <person name="Rayamajhi N."/>
            <person name="Minhas B.F."/>
            <person name="Madrigal G."/>
            <person name="Bilyk K.T."/>
            <person name="Yoon V."/>
            <person name="Hune M."/>
            <person name="Gregory S."/>
            <person name="Cheng C.H.C."/>
            <person name="Catchen J.M."/>
        </authorList>
    </citation>
    <scope>NUCLEOTIDE SEQUENCE [LARGE SCALE GENOMIC DNA]</scope>
    <source>
        <strain evidence="2">JMC-PN-2008</strain>
    </source>
</reference>
<proteinExistence type="predicted"/>
<reference evidence="2 3" key="1">
    <citation type="journal article" date="2023" name="Genes (Basel)">
        <title>Chromosome-Level Genome Assembly and Circadian Gene Repertoire of the Patagonia Blennie Eleginops maclovinus-The Closest Ancestral Proxy of Antarctic Cryonotothenioids.</title>
        <authorList>
            <person name="Cheng C.C."/>
            <person name="Rivera-Colon A.G."/>
            <person name="Minhas B.F."/>
            <person name="Wilson L."/>
            <person name="Rayamajhi N."/>
            <person name="Vargas-Chacoff L."/>
            <person name="Catchen J.M."/>
        </authorList>
    </citation>
    <scope>NUCLEOTIDE SEQUENCE [LARGE SCALE GENOMIC DNA]</scope>
    <source>
        <strain evidence="2">JMC-PN-2008</strain>
    </source>
</reference>
<keyword evidence="1" id="KW-0175">Coiled coil</keyword>
<evidence type="ECO:0000313" key="2">
    <source>
        <dbReference type="EMBL" id="KAK5860788.1"/>
    </source>
</evidence>
<evidence type="ECO:0000256" key="1">
    <source>
        <dbReference type="SAM" id="Coils"/>
    </source>
</evidence>
<evidence type="ECO:0000313" key="3">
    <source>
        <dbReference type="Proteomes" id="UP001346869"/>
    </source>
</evidence>
<name>A0AAN8AI54_ELEMC</name>
<dbReference type="AlphaFoldDB" id="A0AAN8AI54"/>
<dbReference type="Proteomes" id="UP001346869">
    <property type="component" value="Unassembled WGS sequence"/>
</dbReference>
<accession>A0AAN8AI54</accession>
<gene>
    <name evidence="2" type="ORF">PBY51_022246</name>
</gene>
<dbReference type="InterPro" id="IPR031440">
    <property type="entry name" value="DUF4670"/>
</dbReference>
<organism evidence="2 3">
    <name type="scientific">Eleginops maclovinus</name>
    <name type="common">Patagonian blennie</name>
    <name type="synonym">Eleginus maclovinus</name>
    <dbReference type="NCBI Taxonomy" id="56733"/>
    <lineage>
        <taxon>Eukaryota</taxon>
        <taxon>Metazoa</taxon>
        <taxon>Chordata</taxon>
        <taxon>Craniata</taxon>
        <taxon>Vertebrata</taxon>
        <taxon>Euteleostomi</taxon>
        <taxon>Actinopterygii</taxon>
        <taxon>Neopterygii</taxon>
        <taxon>Teleostei</taxon>
        <taxon>Neoteleostei</taxon>
        <taxon>Acanthomorphata</taxon>
        <taxon>Eupercaria</taxon>
        <taxon>Perciformes</taxon>
        <taxon>Notothenioidei</taxon>
        <taxon>Eleginopidae</taxon>
        <taxon>Eleginops</taxon>
    </lineage>
</organism>